<dbReference type="HOGENOM" id="CLU_2580361_0_0_1"/>
<dbReference type="KEGG" id="pco:PHACADRAFT_259020"/>
<accession>K5W6V3</accession>
<organism evidence="1 2">
    <name type="scientific">Phanerochaete carnosa (strain HHB-10118-sp)</name>
    <name type="common">White-rot fungus</name>
    <name type="synonym">Peniophora carnosa</name>
    <dbReference type="NCBI Taxonomy" id="650164"/>
    <lineage>
        <taxon>Eukaryota</taxon>
        <taxon>Fungi</taxon>
        <taxon>Dikarya</taxon>
        <taxon>Basidiomycota</taxon>
        <taxon>Agaricomycotina</taxon>
        <taxon>Agaricomycetes</taxon>
        <taxon>Polyporales</taxon>
        <taxon>Phanerochaetaceae</taxon>
        <taxon>Phanerochaete</taxon>
    </lineage>
</organism>
<dbReference type="InParanoid" id="K5W6V3"/>
<sequence length="81" mass="9368">MDLRRSRHRGCSSYLVRFARIFWPITSTSTSAAFIFGAADEITDGRDEWRDTDWDKTVPAAARIELSKRANVVEEIKYSRL</sequence>
<reference evidence="1 2" key="1">
    <citation type="journal article" date="2012" name="BMC Genomics">
        <title>Comparative genomics of the white-rot fungi, Phanerochaete carnosa and P. chrysosporium, to elucidate the genetic basis of the distinct wood types they colonize.</title>
        <authorList>
            <person name="Suzuki H."/>
            <person name="MacDonald J."/>
            <person name="Syed K."/>
            <person name="Salamov A."/>
            <person name="Hori C."/>
            <person name="Aerts A."/>
            <person name="Henrissat B."/>
            <person name="Wiebenga A."/>
            <person name="vanKuyk P.A."/>
            <person name="Barry K."/>
            <person name="Lindquist E."/>
            <person name="LaButti K."/>
            <person name="Lapidus A."/>
            <person name="Lucas S."/>
            <person name="Coutinho P."/>
            <person name="Gong Y."/>
            <person name="Samejima M."/>
            <person name="Mahadevan R."/>
            <person name="Abou-Zaid M."/>
            <person name="de Vries R.P."/>
            <person name="Igarashi K."/>
            <person name="Yadav J.S."/>
            <person name="Grigoriev I.V."/>
            <person name="Master E.R."/>
        </authorList>
    </citation>
    <scope>NUCLEOTIDE SEQUENCE [LARGE SCALE GENOMIC DNA]</scope>
    <source>
        <strain evidence="1 2">HHB-10118-sp</strain>
    </source>
</reference>
<proteinExistence type="predicted"/>
<evidence type="ECO:0000313" key="2">
    <source>
        <dbReference type="Proteomes" id="UP000008370"/>
    </source>
</evidence>
<gene>
    <name evidence="1" type="ORF">PHACADRAFT_259020</name>
</gene>
<dbReference type="AlphaFoldDB" id="K5W6V3"/>
<evidence type="ECO:0000313" key="1">
    <source>
        <dbReference type="EMBL" id="EKM54865.1"/>
    </source>
</evidence>
<name>K5W6V3_PHACS</name>
<feature type="non-terminal residue" evidence="1">
    <location>
        <position position="81"/>
    </location>
</feature>
<dbReference type="GeneID" id="18917275"/>
<protein>
    <submittedName>
        <fullName evidence="1">Uncharacterized protein</fullName>
    </submittedName>
</protein>
<dbReference type="Proteomes" id="UP000008370">
    <property type="component" value="Unassembled WGS sequence"/>
</dbReference>
<dbReference type="EMBL" id="JH930473">
    <property type="protein sequence ID" value="EKM54865.1"/>
    <property type="molecule type" value="Genomic_DNA"/>
</dbReference>
<dbReference type="RefSeq" id="XP_007397540.1">
    <property type="nucleotide sequence ID" value="XM_007397478.1"/>
</dbReference>
<keyword evidence="2" id="KW-1185">Reference proteome</keyword>